<name>A0A8J3I138_9CHLR</name>
<reference evidence="1" key="1">
    <citation type="submission" date="2020-10" db="EMBL/GenBank/DDBJ databases">
        <title>Taxonomic study of unclassified bacteria belonging to the class Ktedonobacteria.</title>
        <authorList>
            <person name="Yabe S."/>
            <person name="Wang C.M."/>
            <person name="Zheng Y."/>
            <person name="Sakai Y."/>
            <person name="Cavaletti L."/>
            <person name="Monciardini P."/>
            <person name="Donadio S."/>
        </authorList>
    </citation>
    <scope>NUCLEOTIDE SEQUENCE</scope>
    <source>
        <strain evidence="1">SOSP1-1</strain>
    </source>
</reference>
<accession>A0A8J3I138</accession>
<sequence>MGKRDRCNTAYTGKIKWHWGEKSPNKGATWGPGYPTSYDGILYFFFGEIYSGSQNGLWVLHDGKRDIYPLQR</sequence>
<comment type="caution">
    <text evidence="1">The sequence shown here is derived from an EMBL/GenBank/DDBJ whole genome shotgun (WGS) entry which is preliminary data.</text>
</comment>
<organism evidence="1 2">
    <name type="scientific">Ktedonospora formicarum</name>
    <dbReference type="NCBI Taxonomy" id="2778364"/>
    <lineage>
        <taxon>Bacteria</taxon>
        <taxon>Bacillati</taxon>
        <taxon>Chloroflexota</taxon>
        <taxon>Ktedonobacteria</taxon>
        <taxon>Ktedonobacterales</taxon>
        <taxon>Ktedonobacteraceae</taxon>
        <taxon>Ktedonospora</taxon>
    </lineage>
</organism>
<protein>
    <submittedName>
        <fullName evidence="1">Uncharacterized protein</fullName>
    </submittedName>
</protein>
<evidence type="ECO:0000313" key="1">
    <source>
        <dbReference type="EMBL" id="GHO46866.1"/>
    </source>
</evidence>
<gene>
    <name evidence="1" type="ORF">KSX_50290</name>
</gene>
<dbReference type="AlphaFoldDB" id="A0A8J3I138"/>
<proteinExistence type="predicted"/>
<keyword evidence="2" id="KW-1185">Reference proteome</keyword>
<dbReference type="EMBL" id="BNJF01000002">
    <property type="protein sequence ID" value="GHO46866.1"/>
    <property type="molecule type" value="Genomic_DNA"/>
</dbReference>
<evidence type="ECO:0000313" key="2">
    <source>
        <dbReference type="Proteomes" id="UP000612362"/>
    </source>
</evidence>
<dbReference type="Proteomes" id="UP000612362">
    <property type="component" value="Unassembled WGS sequence"/>
</dbReference>